<sequence>MPYTNEEGGRLNNFAAEPKVYQATPPTKSQQRNYLFWGVAAITLVGGLLAVAFYASQAG</sequence>
<evidence type="ECO:0000313" key="2">
    <source>
        <dbReference type="EMBL" id="GAL95243.1"/>
    </source>
</evidence>
<dbReference type="AlphaFoldDB" id="A0A0A1W0E4"/>
<evidence type="ECO:0000313" key="3">
    <source>
        <dbReference type="Proteomes" id="UP000030321"/>
    </source>
</evidence>
<evidence type="ECO:0008006" key="4">
    <source>
        <dbReference type="Google" id="ProtNLM"/>
    </source>
</evidence>
<keyword evidence="1" id="KW-1133">Transmembrane helix</keyword>
<reference evidence="3" key="1">
    <citation type="journal article" date="2015" name="Genome">
        <title>Whole Genome Sequence of the Non-Microcystin-Producing Microcystis aeruginosa Strain NIES-44.</title>
        <authorList>
            <person name="Okano K."/>
            <person name="Miyata N."/>
            <person name="Ozaki Y."/>
        </authorList>
    </citation>
    <scope>NUCLEOTIDE SEQUENCE [LARGE SCALE GENOMIC DNA]</scope>
    <source>
        <strain evidence="3">NIES-44</strain>
    </source>
</reference>
<keyword evidence="1" id="KW-0812">Transmembrane</keyword>
<keyword evidence="1" id="KW-0472">Membrane</keyword>
<comment type="caution">
    <text evidence="2">The sequence shown here is derived from an EMBL/GenBank/DDBJ whole genome shotgun (WGS) entry which is preliminary data.</text>
</comment>
<gene>
    <name evidence="2" type="ORF">N44_04098</name>
</gene>
<protein>
    <recommendedName>
        <fullName evidence="4">Ssl1498 family light-harvesting-like protein</fullName>
    </recommendedName>
</protein>
<evidence type="ECO:0000256" key="1">
    <source>
        <dbReference type="SAM" id="Phobius"/>
    </source>
</evidence>
<proteinExistence type="predicted"/>
<dbReference type="EMBL" id="BBPA01000070">
    <property type="protein sequence ID" value="GAL95243.1"/>
    <property type="molecule type" value="Genomic_DNA"/>
</dbReference>
<accession>A0A0A1W0E4</accession>
<organism evidence="2 3">
    <name type="scientific">Microcystis aeruginosa NIES-44</name>
    <dbReference type="NCBI Taxonomy" id="449439"/>
    <lineage>
        <taxon>Bacteria</taxon>
        <taxon>Bacillati</taxon>
        <taxon>Cyanobacteriota</taxon>
        <taxon>Cyanophyceae</taxon>
        <taxon>Oscillatoriophycideae</taxon>
        <taxon>Chroococcales</taxon>
        <taxon>Microcystaceae</taxon>
        <taxon>Microcystis</taxon>
    </lineage>
</organism>
<dbReference type="RefSeq" id="WP_045361589.1">
    <property type="nucleotide sequence ID" value="NZ_BBPA01000070.1"/>
</dbReference>
<dbReference type="Proteomes" id="UP000030321">
    <property type="component" value="Unassembled WGS sequence"/>
</dbReference>
<dbReference type="InterPro" id="IPR048028">
    <property type="entry name" value="Psb34-like"/>
</dbReference>
<dbReference type="Pfam" id="PF26394">
    <property type="entry name" value="Psb34"/>
    <property type="match status" value="1"/>
</dbReference>
<feature type="transmembrane region" description="Helical" evidence="1">
    <location>
        <begin position="34"/>
        <end position="55"/>
    </location>
</feature>
<name>A0A0A1W0E4_MICAE</name>
<dbReference type="NCBIfam" id="NF033486">
    <property type="entry name" value="harvest_ssl1498"/>
    <property type="match status" value="1"/>
</dbReference>